<keyword evidence="4" id="KW-1185">Reference proteome</keyword>
<dbReference type="RefSeq" id="XP_002543105.1">
    <property type="nucleotide sequence ID" value="XM_002543059.1"/>
</dbReference>
<feature type="region of interest" description="Disordered" evidence="2">
    <location>
        <begin position="71"/>
        <end position="232"/>
    </location>
</feature>
<dbReference type="Proteomes" id="UP000002058">
    <property type="component" value="Unassembled WGS sequence"/>
</dbReference>
<dbReference type="eggNOG" id="ENOG502S1V6">
    <property type="taxonomic scope" value="Eukaryota"/>
</dbReference>
<dbReference type="OMA" id="PYLEMFT"/>
<dbReference type="EMBL" id="CH476615">
    <property type="protein sequence ID" value="EEP77772.1"/>
    <property type="molecule type" value="Genomic_DNA"/>
</dbReference>
<dbReference type="GeneID" id="8443066"/>
<dbReference type="STRING" id="336963.C4JH48"/>
<gene>
    <name evidence="3" type="ORF">UREG_02621</name>
</gene>
<dbReference type="InParanoid" id="C4JH48"/>
<dbReference type="OrthoDB" id="4160836at2759"/>
<name>C4JH48_UNCRE</name>
<evidence type="ECO:0000313" key="4">
    <source>
        <dbReference type="Proteomes" id="UP000002058"/>
    </source>
</evidence>
<accession>C4JH48</accession>
<keyword evidence="1" id="KW-0175">Coiled coil</keyword>
<feature type="compositionally biased region" description="Basic residues" evidence="2">
    <location>
        <begin position="1"/>
        <end position="11"/>
    </location>
</feature>
<dbReference type="AlphaFoldDB" id="C4JH48"/>
<feature type="compositionally biased region" description="Low complexity" evidence="2">
    <location>
        <begin position="198"/>
        <end position="213"/>
    </location>
</feature>
<dbReference type="KEGG" id="ure:UREG_02621"/>
<evidence type="ECO:0000313" key="3">
    <source>
        <dbReference type="EMBL" id="EEP77772.1"/>
    </source>
</evidence>
<dbReference type="HOGENOM" id="CLU_029857_1_0_1"/>
<reference evidence="4" key="1">
    <citation type="journal article" date="2009" name="Genome Res.">
        <title>Comparative genomic analyses of the human fungal pathogens Coccidioides and their relatives.</title>
        <authorList>
            <person name="Sharpton T.J."/>
            <person name="Stajich J.E."/>
            <person name="Rounsley S.D."/>
            <person name="Gardner M.J."/>
            <person name="Wortman J.R."/>
            <person name="Jordar V.S."/>
            <person name="Maiti R."/>
            <person name="Kodira C.D."/>
            <person name="Neafsey D.E."/>
            <person name="Zeng Q."/>
            <person name="Hung C.-Y."/>
            <person name="McMahan C."/>
            <person name="Muszewska A."/>
            <person name="Grynberg M."/>
            <person name="Mandel M.A."/>
            <person name="Kellner E.M."/>
            <person name="Barker B.M."/>
            <person name="Galgiani J.N."/>
            <person name="Orbach M.J."/>
            <person name="Kirkland T.N."/>
            <person name="Cole G.T."/>
            <person name="Henn M.R."/>
            <person name="Birren B.W."/>
            <person name="Taylor J.W."/>
        </authorList>
    </citation>
    <scope>NUCLEOTIDE SEQUENCE [LARGE SCALE GENOMIC DNA]</scope>
    <source>
        <strain evidence="4">UAMH 1704</strain>
    </source>
</reference>
<sequence>MIPLPAKRRKSNSSAAIPVEAPNVEHASSSRDGKPQRTSRSSFRSPTKASVARSQPELLSRVLGRSVAERALRSENRGFELHNRQGDEKKTALGAAQSSLNPDISLPPPKSKAGTKPPLAAGGRQTQGEDSWGSQPSKLNNGTVRRSARRALFASQRSSATVKLASGTGGLSESQNKDDDEGEPELPPTPTQLRVQKLSIRSRTLTSRSPSLRLQERNKRTLEQQAGPSHLEQDIHRTQGEDQDSGPLANIPQPEEIIPKELREKRKLRDELAAQLERLKNDVAILEDCGQRLEQPNTFESMDEDLIKRLLLLLTTDNPSCAPPPPKPQPVPISSVLSYLLPFSAPKHIPNPIPEPPITPPPENPFALEPPPDPLPYLTLFAPLSLSTHNTTTSQSSSDSPQSPSRLVQIHHLTLSPPPGFPSSIYKVPITLETDPEQQKVLSISIPKSSTALDIANIPTQLRRWMDTRLSNRLLGQDVSGLSWGVCRYWEACVSRTKIWIRLEKLQSIVNDGGYSGDTSSNEDIEPEQHPPRALIPHLDRSSFLFSTHKSEKYQILVSCPVEIDLWTSEPFLEPDICISSQSARGSGQGKVEIEARRVFWSMLNHRGADVDIACGKIVRAVEAVVRVLYGQE</sequence>
<feature type="compositionally biased region" description="Polar residues" evidence="2">
    <location>
        <begin position="36"/>
        <end position="48"/>
    </location>
</feature>
<evidence type="ECO:0000256" key="2">
    <source>
        <dbReference type="SAM" id="MobiDB-lite"/>
    </source>
</evidence>
<evidence type="ECO:0000256" key="1">
    <source>
        <dbReference type="SAM" id="Coils"/>
    </source>
</evidence>
<proteinExistence type="predicted"/>
<organism evidence="3 4">
    <name type="scientific">Uncinocarpus reesii (strain UAMH 1704)</name>
    <dbReference type="NCBI Taxonomy" id="336963"/>
    <lineage>
        <taxon>Eukaryota</taxon>
        <taxon>Fungi</taxon>
        <taxon>Dikarya</taxon>
        <taxon>Ascomycota</taxon>
        <taxon>Pezizomycotina</taxon>
        <taxon>Eurotiomycetes</taxon>
        <taxon>Eurotiomycetidae</taxon>
        <taxon>Onygenales</taxon>
        <taxon>Onygenaceae</taxon>
        <taxon>Uncinocarpus</taxon>
    </lineage>
</organism>
<feature type="region of interest" description="Disordered" evidence="2">
    <location>
        <begin position="1"/>
        <end position="58"/>
    </location>
</feature>
<feature type="compositionally biased region" description="Basic and acidic residues" evidence="2">
    <location>
        <begin position="71"/>
        <end position="91"/>
    </location>
</feature>
<feature type="coiled-coil region" evidence="1">
    <location>
        <begin position="262"/>
        <end position="289"/>
    </location>
</feature>
<protein>
    <submittedName>
        <fullName evidence="3">Uncharacterized protein</fullName>
    </submittedName>
</protein>
<dbReference type="VEuPathDB" id="FungiDB:UREG_02621"/>
<feature type="compositionally biased region" description="Polar residues" evidence="2">
    <location>
        <begin position="124"/>
        <end position="144"/>
    </location>
</feature>